<reference evidence="2 3" key="1">
    <citation type="submission" date="2020-09" db="EMBL/GenBank/DDBJ databases">
        <authorList>
            <person name="Ashkenazy H."/>
        </authorList>
    </citation>
    <scope>NUCLEOTIDE SEQUENCE [LARGE SCALE GENOMIC DNA]</scope>
    <source>
        <strain evidence="3">cv. Cdm-0</strain>
    </source>
</reference>
<dbReference type="PANTHER" id="PTHR31286:SF178">
    <property type="entry name" value="DUF4283 DOMAIN-CONTAINING PROTEIN"/>
    <property type="match status" value="1"/>
</dbReference>
<gene>
    <name evidence="2" type="ORF">AT9943_LOCUS14807</name>
</gene>
<dbReference type="InterPro" id="IPR040256">
    <property type="entry name" value="At4g02000-like"/>
</dbReference>
<dbReference type="EMBL" id="LR881469">
    <property type="protein sequence ID" value="CAD5327090.1"/>
    <property type="molecule type" value="Genomic_DNA"/>
</dbReference>
<accession>A0A7G2EXM6</accession>
<proteinExistence type="predicted"/>
<dbReference type="PANTHER" id="PTHR31286">
    <property type="entry name" value="GLYCINE-RICH CELL WALL STRUCTURAL PROTEIN 1.8-LIKE"/>
    <property type="match status" value="1"/>
</dbReference>
<evidence type="ECO:0000313" key="3">
    <source>
        <dbReference type="Proteomes" id="UP000516314"/>
    </source>
</evidence>
<organism evidence="2 3">
    <name type="scientific">Arabidopsis thaliana</name>
    <name type="common">Mouse-ear cress</name>
    <dbReference type="NCBI Taxonomy" id="3702"/>
    <lineage>
        <taxon>Eukaryota</taxon>
        <taxon>Viridiplantae</taxon>
        <taxon>Streptophyta</taxon>
        <taxon>Embryophyta</taxon>
        <taxon>Tracheophyta</taxon>
        <taxon>Spermatophyta</taxon>
        <taxon>Magnoliopsida</taxon>
        <taxon>eudicotyledons</taxon>
        <taxon>Gunneridae</taxon>
        <taxon>Pentapetalae</taxon>
        <taxon>rosids</taxon>
        <taxon>malvids</taxon>
        <taxon>Brassicales</taxon>
        <taxon>Brassicaceae</taxon>
        <taxon>Camelineae</taxon>
        <taxon>Arabidopsis</taxon>
    </lineage>
</organism>
<dbReference type="Pfam" id="PF14111">
    <property type="entry name" value="DUF4283"/>
    <property type="match status" value="1"/>
</dbReference>
<feature type="domain" description="DUF4283" evidence="1">
    <location>
        <begin position="32"/>
        <end position="115"/>
    </location>
</feature>
<name>A0A7G2EXM6_ARATH</name>
<dbReference type="Proteomes" id="UP000516314">
    <property type="component" value="Chromosome 4"/>
</dbReference>
<protein>
    <submittedName>
        <fullName evidence="2">(thale cress) hypothetical protein</fullName>
    </submittedName>
</protein>
<dbReference type="InterPro" id="IPR025558">
    <property type="entry name" value="DUF4283"/>
</dbReference>
<dbReference type="AlphaFoldDB" id="A0A7G2EXM6"/>
<sequence length="157" mass="17867">MSSAMDKAMMAMSLDEEDLPFDMPDLPQFSSCENNVLSLIGRLLNPQCQVMSSLILNMPRKWQKEGRVRGVALSLEKFQFIFNSEHDLVEVLEKGFQTFNEWGILMERWSATPSPESLQFTSLWVQLRNVPLNHYTEQAIISLGDIVGQVTEVALTL</sequence>
<evidence type="ECO:0000313" key="2">
    <source>
        <dbReference type="EMBL" id="CAD5327090.1"/>
    </source>
</evidence>
<evidence type="ECO:0000259" key="1">
    <source>
        <dbReference type="Pfam" id="PF14111"/>
    </source>
</evidence>